<evidence type="ECO:0000313" key="7">
    <source>
        <dbReference type="Proteomes" id="UP000665026"/>
    </source>
</evidence>
<accession>A0A975ENC3</accession>
<dbReference type="EMBL" id="CP060010">
    <property type="protein sequence ID" value="QTN35223.1"/>
    <property type="molecule type" value="Genomic_DNA"/>
</dbReference>
<dbReference type="Pfam" id="PF00392">
    <property type="entry name" value="GntR"/>
    <property type="match status" value="1"/>
</dbReference>
<evidence type="ECO:0000256" key="4">
    <source>
        <dbReference type="SAM" id="MobiDB-lite"/>
    </source>
</evidence>
<keyword evidence="3" id="KW-0804">Transcription</keyword>
<feature type="region of interest" description="Disordered" evidence="4">
    <location>
        <begin position="1"/>
        <end position="24"/>
    </location>
</feature>
<proteinExistence type="predicted"/>
<sequence length="244" mass="27520">MATDLGATKNSKSSSSTKPARGGGGRFVYETLKREILELKLAPAQPLDEAALAERFSMSRSPVREALVRLSAEGMVEMLSNRTTLVAPINLMEFPRYVEALDLLQRMTTRLAAQHRTADDIIEMKSRAAAYDAACLEEDHLAMSATNKDFHMAVARAGKNPYFTAGYGRLLDEGRRILHMHFEFTRDSAKGRSLGPEHFTMIDAIERRDVADADRLAHEHTALFHDRFFEILRAKYQDDFELEL</sequence>
<dbReference type="PROSITE" id="PS50949">
    <property type="entry name" value="HTH_GNTR"/>
    <property type="match status" value="1"/>
</dbReference>
<dbReference type="SMART" id="SM00895">
    <property type="entry name" value="FCD"/>
    <property type="match status" value="1"/>
</dbReference>
<name>A0A975ENC3_9RHOB</name>
<dbReference type="KEGG" id="cact:HZ995_12125"/>
<dbReference type="Gene3D" id="1.10.10.10">
    <property type="entry name" value="Winged helix-like DNA-binding domain superfamily/Winged helix DNA-binding domain"/>
    <property type="match status" value="1"/>
</dbReference>
<keyword evidence="1" id="KW-0805">Transcription regulation</keyword>
<dbReference type="PANTHER" id="PTHR43537">
    <property type="entry name" value="TRANSCRIPTIONAL REGULATOR, GNTR FAMILY"/>
    <property type="match status" value="1"/>
</dbReference>
<evidence type="ECO:0000313" key="6">
    <source>
        <dbReference type="EMBL" id="QTN35223.1"/>
    </source>
</evidence>
<dbReference type="CDD" id="cd07377">
    <property type="entry name" value="WHTH_GntR"/>
    <property type="match status" value="1"/>
</dbReference>
<dbReference type="SMART" id="SM00345">
    <property type="entry name" value="HTH_GNTR"/>
    <property type="match status" value="1"/>
</dbReference>
<dbReference type="SUPFAM" id="SSF48008">
    <property type="entry name" value="GntR ligand-binding domain-like"/>
    <property type="match status" value="1"/>
</dbReference>
<dbReference type="Proteomes" id="UP000665026">
    <property type="component" value="Chromosome"/>
</dbReference>
<organism evidence="6 7">
    <name type="scientific">Cognatishimia activa</name>
    <dbReference type="NCBI Taxonomy" id="1715691"/>
    <lineage>
        <taxon>Bacteria</taxon>
        <taxon>Pseudomonadati</taxon>
        <taxon>Pseudomonadota</taxon>
        <taxon>Alphaproteobacteria</taxon>
        <taxon>Rhodobacterales</taxon>
        <taxon>Paracoccaceae</taxon>
        <taxon>Cognatishimia</taxon>
    </lineage>
</organism>
<dbReference type="PRINTS" id="PR00035">
    <property type="entry name" value="HTHGNTR"/>
</dbReference>
<dbReference type="AlphaFoldDB" id="A0A975ENC3"/>
<dbReference type="SUPFAM" id="SSF46785">
    <property type="entry name" value="Winged helix' DNA-binding domain"/>
    <property type="match status" value="1"/>
</dbReference>
<feature type="compositionally biased region" description="Low complexity" evidence="4">
    <location>
        <begin position="8"/>
        <end position="18"/>
    </location>
</feature>
<evidence type="ECO:0000259" key="5">
    <source>
        <dbReference type="PROSITE" id="PS50949"/>
    </source>
</evidence>
<dbReference type="InterPro" id="IPR036388">
    <property type="entry name" value="WH-like_DNA-bd_sf"/>
</dbReference>
<dbReference type="InterPro" id="IPR008920">
    <property type="entry name" value="TF_FadR/GntR_C"/>
</dbReference>
<dbReference type="RefSeq" id="WP_209355910.1">
    <property type="nucleotide sequence ID" value="NZ_CP060010.1"/>
</dbReference>
<dbReference type="Pfam" id="PF07729">
    <property type="entry name" value="FCD"/>
    <property type="match status" value="1"/>
</dbReference>
<evidence type="ECO:0000256" key="1">
    <source>
        <dbReference type="ARBA" id="ARBA00023015"/>
    </source>
</evidence>
<dbReference type="GO" id="GO:0003700">
    <property type="term" value="F:DNA-binding transcription factor activity"/>
    <property type="evidence" value="ECO:0007669"/>
    <property type="project" value="InterPro"/>
</dbReference>
<dbReference type="InterPro" id="IPR011711">
    <property type="entry name" value="GntR_C"/>
</dbReference>
<keyword evidence="2" id="KW-0238">DNA-binding</keyword>
<gene>
    <name evidence="6" type="ORF">HZ995_12125</name>
</gene>
<dbReference type="Gene3D" id="1.20.120.530">
    <property type="entry name" value="GntR ligand-binding domain-like"/>
    <property type="match status" value="1"/>
</dbReference>
<dbReference type="InterPro" id="IPR036390">
    <property type="entry name" value="WH_DNA-bd_sf"/>
</dbReference>
<evidence type="ECO:0000256" key="3">
    <source>
        <dbReference type="ARBA" id="ARBA00023163"/>
    </source>
</evidence>
<protein>
    <submittedName>
        <fullName evidence="6">GntR family transcriptional regulator</fullName>
    </submittedName>
</protein>
<dbReference type="GO" id="GO:0003677">
    <property type="term" value="F:DNA binding"/>
    <property type="evidence" value="ECO:0007669"/>
    <property type="project" value="UniProtKB-KW"/>
</dbReference>
<feature type="domain" description="HTH gntR-type" evidence="5">
    <location>
        <begin position="22"/>
        <end position="89"/>
    </location>
</feature>
<dbReference type="PANTHER" id="PTHR43537:SF5">
    <property type="entry name" value="UXU OPERON TRANSCRIPTIONAL REGULATOR"/>
    <property type="match status" value="1"/>
</dbReference>
<dbReference type="InterPro" id="IPR000524">
    <property type="entry name" value="Tscrpt_reg_HTH_GntR"/>
</dbReference>
<evidence type="ECO:0000256" key="2">
    <source>
        <dbReference type="ARBA" id="ARBA00023125"/>
    </source>
</evidence>
<reference evidence="6" key="1">
    <citation type="submission" date="2020-07" db="EMBL/GenBank/DDBJ databases">
        <title>Genome sequences of bacteria associated with the marine, planktonic diatom Thalassiosira profunda strain ECT2AJA-044.</title>
        <authorList>
            <person name="Gargas C.B."/>
            <person name="Roberts W.R."/>
            <person name="Alverson A.J."/>
        </authorList>
    </citation>
    <scope>NUCLEOTIDE SEQUENCE</scope>
    <source>
        <strain evidence="6">ECT2AJA-044</strain>
    </source>
</reference>